<feature type="domain" description="DUF6699" evidence="2">
    <location>
        <begin position="83"/>
        <end position="212"/>
    </location>
</feature>
<accession>A8NB91</accession>
<keyword evidence="4" id="KW-1185">Reference proteome</keyword>
<dbReference type="STRING" id="240176.A8NB91"/>
<evidence type="ECO:0000313" key="4">
    <source>
        <dbReference type="Proteomes" id="UP000001861"/>
    </source>
</evidence>
<dbReference type="OrthoDB" id="3144234at2759"/>
<dbReference type="Pfam" id="PF20415">
    <property type="entry name" value="DUF6699"/>
    <property type="match status" value="1"/>
</dbReference>
<name>A8NB91_COPC7</name>
<dbReference type="VEuPathDB" id="FungiDB:CC1G_07461"/>
<evidence type="ECO:0000256" key="1">
    <source>
        <dbReference type="SAM" id="MobiDB-lite"/>
    </source>
</evidence>
<dbReference type="EMBL" id="AACS02000009">
    <property type="protein sequence ID" value="EAU89736.1"/>
    <property type="molecule type" value="Genomic_DNA"/>
</dbReference>
<comment type="caution">
    <text evidence="3">The sequence shown here is derived from an EMBL/GenBank/DDBJ whole genome shotgun (WGS) entry which is preliminary data.</text>
</comment>
<dbReference type="KEGG" id="cci:CC1G_07461"/>
<evidence type="ECO:0000259" key="2">
    <source>
        <dbReference type="Pfam" id="PF20415"/>
    </source>
</evidence>
<evidence type="ECO:0000313" key="3">
    <source>
        <dbReference type="EMBL" id="EAU89736.1"/>
    </source>
</evidence>
<dbReference type="RefSeq" id="XP_001832090.1">
    <property type="nucleotide sequence ID" value="XM_001832038.1"/>
</dbReference>
<dbReference type="InParanoid" id="A8NB91"/>
<gene>
    <name evidence="3" type="ORF">CC1G_07461</name>
</gene>
<protein>
    <recommendedName>
        <fullName evidence="2">DUF6699 domain-containing protein</fullName>
    </recommendedName>
</protein>
<dbReference type="AlphaFoldDB" id="A8NB91"/>
<dbReference type="Proteomes" id="UP000001861">
    <property type="component" value="Unassembled WGS sequence"/>
</dbReference>
<dbReference type="InterPro" id="IPR046522">
    <property type="entry name" value="DUF6699"/>
</dbReference>
<proteinExistence type="predicted"/>
<reference evidence="3 4" key="1">
    <citation type="journal article" date="2010" name="Proc. Natl. Acad. Sci. U.S.A.">
        <title>Insights into evolution of multicellular fungi from the assembled chromosomes of the mushroom Coprinopsis cinerea (Coprinus cinereus).</title>
        <authorList>
            <person name="Stajich J.E."/>
            <person name="Wilke S.K."/>
            <person name="Ahren D."/>
            <person name="Au C.H."/>
            <person name="Birren B.W."/>
            <person name="Borodovsky M."/>
            <person name="Burns C."/>
            <person name="Canback B."/>
            <person name="Casselton L.A."/>
            <person name="Cheng C.K."/>
            <person name="Deng J."/>
            <person name="Dietrich F.S."/>
            <person name="Fargo D.C."/>
            <person name="Farman M.L."/>
            <person name="Gathman A.C."/>
            <person name="Goldberg J."/>
            <person name="Guigo R."/>
            <person name="Hoegger P.J."/>
            <person name="Hooker J.B."/>
            <person name="Huggins A."/>
            <person name="James T.Y."/>
            <person name="Kamada T."/>
            <person name="Kilaru S."/>
            <person name="Kodira C."/>
            <person name="Kues U."/>
            <person name="Kupfer D."/>
            <person name="Kwan H.S."/>
            <person name="Lomsadze A."/>
            <person name="Li W."/>
            <person name="Lilly W.W."/>
            <person name="Ma L.J."/>
            <person name="Mackey A.J."/>
            <person name="Manning G."/>
            <person name="Martin F."/>
            <person name="Muraguchi H."/>
            <person name="Natvig D.O."/>
            <person name="Palmerini H."/>
            <person name="Ramesh M.A."/>
            <person name="Rehmeyer C.J."/>
            <person name="Roe B.A."/>
            <person name="Shenoy N."/>
            <person name="Stanke M."/>
            <person name="Ter-Hovhannisyan V."/>
            <person name="Tunlid A."/>
            <person name="Velagapudi R."/>
            <person name="Vision T.J."/>
            <person name="Zeng Q."/>
            <person name="Zolan M.E."/>
            <person name="Pukkila P.J."/>
        </authorList>
    </citation>
    <scope>NUCLEOTIDE SEQUENCE [LARGE SCALE GENOMIC DNA]</scope>
    <source>
        <strain evidence="4">Okayama-7 / 130 / ATCC MYA-4618 / FGSC 9003</strain>
    </source>
</reference>
<feature type="compositionally biased region" description="Low complexity" evidence="1">
    <location>
        <begin position="17"/>
        <end position="30"/>
    </location>
</feature>
<dbReference type="GeneID" id="6008574"/>
<sequence>MPRRVTFREDDEVYSIGTPSPSLSGSTLSSPELNSPLHLDTQLPPSTSPLFGQFPGSSPVVSVAPQLETSLSVPKPGRLRPFNYDLWRNPDNDPFTPGKSVTRELLERPAVLPPVDSMTIVIRSYIMPLSFDIRPHGHKRGYLTVGDVLWGLYRSLKKPIDLSAIQPQVRQQVLLDFQNRARTLKQKEGSQYEEPSRIDLLAKCHLFSGLSLDAKTGNWELVVEEA</sequence>
<feature type="region of interest" description="Disordered" evidence="1">
    <location>
        <begin position="1"/>
        <end position="42"/>
    </location>
</feature>
<organism evidence="3 4">
    <name type="scientific">Coprinopsis cinerea (strain Okayama-7 / 130 / ATCC MYA-4618 / FGSC 9003)</name>
    <name type="common">Inky cap fungus</name>
    <name type="synonym">Hormographiella aspergillata</name>
    <dbReference type="NCBI Taxonomy" id="240176"/>
    <lineage>
        <taxon>Eukaryota</taxon>
        <taxon>Fungi</taxon>
        <taxon>Dikarya</taxon>
        <taxon>Basidiomycota</taxon>
        <taxon>Agaricomycotina</taxon>
        <taxon>Agaricomycetes</taxon>
        <taxon>Agaricomycetidae</taxon>
        <taxon>Agaricales</taxon>
        <taxon>Agaricineae</taxon>
        <taxon>Psathyrellaceae</taxon>
        <taxon>Coprinopsis</taxon>
    </lineage>
</organism>